<protein>
    <submittedName>
        <fullName evidence="1">Uncharacterized protein</fullName>
    </submittedName>
</protein>
<comment type="caution">
    <text evidence="1">The sequence shown here is derived from an EMBL/GenBank/DDBJ whole genome shotgun (WGS) entry which is preliminary data.</text>
</comment>
<name>A0ABN8TQQ7_9VIBR</name>
<proteinExistence type="predicted"/>
<dbReference type="Proteomes" id="UP001152658">
    <property type="component" value="Unassembled WGS sequence"/>
</dbReference>
<accession>A0ABN8TQQ7</accession>
<reference evidence="1" key="1">
    <citation type="submission" date="2022-06" db="EMBL/GenBank/DDBJ databases">
        <authorList>
            <person name="Goudenege D."/>
            <person name="Le Roux F."/>
        </authorList>
    </citation>
    <scope>NUCLEOTIDE SEQUENCE</scope>
    <source>
        <strain evidence="1">12-063</strain>
    </source>
</reference>
<gene>
    <name evidence="1" type="ORF">VAE063_940197</name>
</gene>
<organism evidence="1 2">
    <name type="scientific">Vibrio aestuarianus</name>
    <dbReference type="NCBI Taxonomy" id="28171"/>
    <lineage>
        <taxon>Bacteria</taxon>
        <taxon>Pseudomonadati</taxon>
        <taxon>Pseudomonadota</taxon>
        <taxon>Gammaproteobacteria</taxon>
        <taxon>Vibrionales</taxon>
        <taxon>Vibrionaceae</taxon>
        <taxon>Vibrio</taxon>
    </lineage>
</organism>
<keyword evidence="2" id="KW-1185">Reference proteome</keyword>
<evidence type="ECO:0000313" key="1">
    <source>
        <dbReference type="EMBL" id="CAH8224791.1"/>
    </source>
</evidence>
<sequence length="81" mass="9013">MFSWASVLPVLYCSVRRCTGQNAPKMLIGGLIKSIEEWGEKMGMTRREIDTACSKLRILGILMEKNQGCHTGFTTGLMSQT</sequence>
<evidence type="ECO:0000313" key="2">
    <source>
        <dbReference type="Proteomes" id="UP001152658"/>
    </source>
</evidence>
<dbReference type="EMBL" id="CALYLK010000135">
    <property type="protein sequence ID" value="CAH8224791.1"/>
    <property type="molecule type" value="Genomic_DNA"/>
</dbReference>